<evidence type="ECO:0000313" key="1">
    <source>
        <dbReference type="EMBL" id="MFC6253077.1"/>
    </source>
</evidence>
<comment type="caution">
    <text evidence="1">The sequence shown here is derived from an EMBL/GenBank/DDBJ whole genome shotgun (WGS) entry which is preliminary data.</text>
</comment>
<dbReference type="Proteomes" id="UP001596190">
    <property type="component" value="Unassembled WGS sequence"/>
</dbReference>
<organism evidence="1 2">
    <name type="scientific">Secundilactobacillus hailunensis</name>
    <dbReference type="NCBI Taxonomy" id="2559923"/>
    <lineage>
        <taxon>Bacteria</taxon>
        <taxon>Bacillati</taxon>
        <taxon>Bacillota</taxon>
        <taxon>Bacilli</taxon>
        <taxon>Lactobacillales</taxon>
        <taxon>Lactobacillaceae</taxon>
        <taxon>Secundilactobacillus</taxon>
    </lineage>
</organism>
<accession>A0ABW1T629</accession>
<dbReference type="Gene3D" id="1.10.1220.10">
    <property type="entry name" value="Met repressor-like"/>
    <property type="match status" value="1"/>
</dbReference>
<dbReference type="RefSeq" id="WP_137630885.1">
    <property type="nucleotide sequence ID" value="NZ_BJDO01000017.1"/>
</dbReference>
<gene>
    <name evidence="1" type="ORF">ACFP1H_00400</name>
</gene>
<sequence length="85" mass="9680">MRSYNIPGMITKQRVYHSRLSLRQFKHLKANSNFPDCQLTADLVSVTASLIAGYQKMSEVNAAIAQEYLSCENEVARLYLEDPQL</sequence>
<proteinExistence type="predicted"/>
<name>A0ABW1T629_9LACO</name>
<keyword evidence="2" id="KW-1185">Reference proteome</keyword>
<dbReference type="EMBL" id="JBHSSA010000003">
    <property type="protein sequence ID" value="MFC6253077.1"/>
    <property type="molecule type" value="Genomic_DNA"/>
</dbReference>
<evidence type="ECO:0000313" key="2">
    <source>
        <dbReference type="Proteomes" id="UP001596190"/>
    </source>
</evidence>
<reference evidence="2" key="1">
    <citation type="journal article" date="2019" name="Int. J. Syst. Evol. Microbiol.">
        <title>The Global Catalogue of Microorganisms (GCM) 10K type strain sequencing project: providing services to taxonomists for standard genome sequencing and annotation.</title>
        <authorList>
            <consortium name="The Broad Institute Genomics Platform"/>
            <consortium name="The Broad Institute Genome Sequencing Center for Infectious Disease"/>
            <person name="Wu L."/>
            <person name="Ma J."/>
        </authorList>
    </citation>
    <scope>NUCLEOTIDE SEQUENCE [LARGE SCALE GENOMIC DNA]</scope>
    <source>
        <strain evidence="2">CCM 8950</strain>
    </source>
</reference>
<dbReference type="InterPro" id="IPR013321">
    <property type="entry name" value="Arc_rbn_hlx_hlx"/>
</dbReference>
<protein>
    <submittedName>
        <fullName evidence="1">Uncharacterized protein</fullName>
    </submittedName>
</protein>